<reference evidence="1 2" key="1">
    <citation type="submission" date="2017-11" db="EMBL/GenBank/DDBJ databases">
        <title>Infants hospitalized years apart are colonized by the same room-sourced microbial strains.</title>
        <authorList>
            <person name="Brooks B."/>
            <person name="Olm M.R."/>
            <person name="Firek B.A."/>
            <person name="Baker R."/>
            <person name="Thomas B.C."/>
            <person name="Morowitz M.J."/>
            <person name="Banfield J.F."/>
        </authorList>
    </citation>
    <scope>NUCLEOTIDE SEQUENCE [LARGE SCALE GENOMIC DNA]</scope>
    <source>
        <strain evidence="1">S2_003_000_R3_20</strain>
    </source>
</reference>
<dbReference type="EMBL" id="QFQJ01000016">
    <property type="protein sequence ID" value="PZQ92588.1"/>
    <property type="molecule type" value="Genomic_DNA"/>
</dbReference>
<protein>
    <submittedName>
        <fullName evidence="1">Uncharacterized protein</fullName>
    </submittedName>
</protein>
<sequence>MLNKKNIACLIFVFLSLKIYAEDDFNVISQCTDEFETSCDLVLINGSEKNIFLRNIKSPSIEEIGKDVFHVVSSCGSPCVGNYFIGKHAKDYTEELIKVDFKSKCIIESDSNEKKIYAKKIFSNTRKTLINLNEKKFDILPSKFNYYSDFNEMSYFDKFGNLNLIANDFGEILFKKKIKNPCGNYEK</sequence>
<accession>A0A2W5RPU0</accession>
<comment type="caution">
    <text evidence="1">The sequence shown here is derived from an EMBL/GenBank/DDBJ whole genome shotgun (WGS) entry which is preliminary data.</text>
</comment>
<proteinExistence type="predicted"/>
<dbReference type="RefSeq" id="WP_160362247.1">
    <property type="nucleotide sequence ID" value="NZ_CP045103.1"/>
</dbReference>
<dbReference type="AlphaFoldDB" id="A0A2W5RPU0"/>
<dbReference type="Proteomes" id="UP000249282">
    <property type="component" value="Unassembled WGS sequence"/>
</dbReference>
<evidence type="ECO:0000313" key="2">
    <source>
        <dbReference type="Proteomes" id="UP000249282"/>
    </source>
</evidence>
<organism evidence="1 2">
    <name type="scientific">Acinetobacter johnsonii</name>
    <dbReference type="NCBI Taxonomy" id="40214"/>
    <lineage>
        <taxon>Bacteria</taxon>
        <taxon>Pseudomonadati</taxon>
        <taxon>Pseudomonadota</taxon>
        <taxon>Gammaproteobacteria</taxon>
        <taxon>Moraxellales</taxon>
        <taxon>Moraxellaceae</taxon>
        <taxon>Acinetobacter</taxon>
    </lineage>
</organism>
<name>A0A2W5RPU0_ACIJO</name>
<gene>
    <name evidence="1" type="ORF">DI542_04940</name>
</gene>
<evidence type="ECO:0000313" key="1">
    <source>
        <dbReference type="EMBL" id="PZQ92588.1"/>
    </source>
</evidence>